<evidence type="ECO:0000256" key="1">
    <source>
        <dbReference type="SAM" id="Phobius"/>
    </source>
</evidence>
<dbReference type="STRING" id="753702.SAMN04488102_103194"/>
<sequence length="96" mass="10889">MLESLVSLSILALFIGVVFPFAMELMVIREQTKTNVELNRFLYETALFYDQGDLKSRQFVSGDVKAHSIEIASSIRIYAEEDLVSSVELITAEWNP</sequence>
<dbReference type="EMBL" id="FOLT01000003">
    <property type="protein sequence ID" value="SFC14053.1"/>
    <property type="molecule type" value="Genomic_DNA"/>
</dbReference>
<name>A0A1I1GY08_9LACT</name>
<organism evidence="2 3">
    <name type="scientific">Alkalibacterium subtropicum</name>
    <dbReference type="NCBI Taxonomy" id="753702"/>
    <lineage>
        <taxon>Bacteria</taxon>
        <taxon>Bacillati</taxon>
        <taxon>Bacillota</taxon>
        <taxon>Bacilli</taxon>
        <taxon>Lactobacillales</taxon>
        <taxon>Carnobacteriaceae</taxon>
        <taxon>Alkalibacterium</taxon>
    </lineage>
</organism>
<evidence type="ECO:0000313" key="3">
    <source>
        <dbReference type="Proteomes" id="UP000199612"/>
    </source>
</evidence>
<accession>A0A1I1GY08</accession>
<protein>
    <recommendedName>
        <fullName evidence="4">Competence protein ComGE</fullName>
    </recommendedName>
</protein>
<evidence type="ECO:0008006" key="4">
    <source>
        <dbReference type="Google" id="ProtNLM"/>
    </source>
</evidence>
<dbReference type="Proteomes" id="UP000199612">
    <property type="component" value="Unassembled WGS sequence"/>
</dbReference>
<keyword evidence="3" id="KW-1185">Reference proteome</keyword>
<reference evidence="3" key="1">
    <citation type="submission" date="2016-10" db="EMBL/GenBank/DDBJ databases">
        <authorList>
            <person name="Varghese N."/>
            <person name="Submissions S."/>
        </authorList>
    </citation>
    <scope>NUCLEOTIDE SEQUENCE [LARGE SCALE GENOMIC DNA]</scope>
    <source>
        <strain evidence="3">DSM 23664</strain>
    </source>
</reference>
<proteinExistence type="predicted"/>
<dbReference type="AlphaFoldDB" id="A0A1I1GY08"/>
<keyword evidence="1" id="KW-0812">Transmembrane</keyword>
<keyword evidence="1" id="KW-0472">Membrane</keyword>
<feature type="transmembrane region" description="Helical" evidence="1">
    <location>
        <begin position="6"/>
        <end position="28"/>
    </location>
</feature>
<gene>
    <name evidence="2" type="ORF">SAMN04488102_103194</name>
</gene>
<keyword evidence="1" id="KW-1133">Transmembrane helix</keyword>
<evidence type="ECO:0000313" key="2">
    <source>
        <dbReference type="EMBL" id="SFC14053.1"/>
    </source>
</evidence>